<dbReference type="InterPro" id="IPR029063">
    <property type="entry name" value="SAM-dependent_MTases_sf"/>
</dbReference>
<dbReference type="SUPFAM" id="SSF50249">
    <property type="entry name" value="Nucleic acid-binding proteins"/>
    <property type="match status" value="1"/>
</dbReference>
<dbReference type="PROSITE" id="PS50926">
    <property type="entry name" value="TRAM"/>
    <property type="match status" value="1"/>
</dbReference>
<keyword evidence="2 4" id="KW-0808">Transferase</keyword>
<evidence type="ECO:0000259" key="5">
    <source>
        <dbReference type="PROSITE" id="PS50926"/>
    </source>
</evidence>
<feature type="binding site" evidence="4">
    <location>
        <position position="340"/>
    </location>
    <ligand>
        <name>S-adenosyl-L-methionine</name>
        <dbReference type="ChEBI" id="CHEBI:59789"/>
    </ligand>
</feature>
<dbReference type="AlphaFoldDB" id="A0A0N9HSM2"/>
<dbReference type="RefSeq" id="WP_054289909.1">
    <property type="nucleotide sequence ID" value="NZ_CP012752.1"/>
</dbReference>
<dbReference type="PANTHER" id="PTHR11061:SF30">
    <property type="entry name" value="TRNA (URACIL(54)-C(5))-METHYLTRANSFERASE"/>
    <property type="match status" value="1"/>
</dbReference>
<proteinExistence type="inferred from homology"/>
<feature type="binding site" evidence="4">
    <location>
        <position position="271"/>
    </location>
    <ligand>
        <name>S-adenosyl-L-methionine</name>
        <dbReference type="ChEBI" id="CHEBI:59789"/>
    </ligand>
</feature>
<organism evidence="6 7">
    <name type="scientific">Kibdelosporangium phytohabitans</name>
    <dbReference type="NCBI Taxonomy" id="860235"/>
    <lineage>
        <taxon>Bacteria</taxon>
        <taxon>Bacillati</taxon>
        <taxon>Actinomycetota</taxon>
        <taxon>Actinomycetes</taxon>
        <taxon>Pseudonocardiales</taxon>
        <taxon>Pseudonocardiaceae</taxon>
        <taxon>Kibdelosporangium</taxon>
    </lineage>
</organism>
<dbReference type="Gene3D" id="3.40.50.150">
    <property type="entry name" value="Vaccinia Virus protein VP39"/>
    <property type="match status" value="1"/>
</dbReference>
<dbReference type="PROSITE" id="PS01231">
    <property type="entry name" value="TRMA_2"/>
    <property type="match status" value="1"/>
</dbReference>
<comment type="similarity">
    <text evidence="4">Belongs to the class I-like SAM-binding methyltransferase superfamily. RNA M5U methyltransferase family.</text>
</comment>
<keyword evidence="3 4" id="KW-0949">S-adenosyl-L-methionine</keyword>
<feature type="domain" description="TRAM" evidence="5">
    <location>
        <begin position="7"/>
        <end position="66"/>
    </location>
</feature>
<reference evidence="6 7" key="1">
    <citation type="submission" date="2015-07" db="EMBL/GenBank/DDBJ databases">
        <title>Genome sequencing of Kibdelosporangium phytohabitans.</title>
        <authorList>
            <person name="Qin S."/>
            <person name="Xing K."/>
        </authorList>
    </citation>
    <scope>NUCLEOTIDE SEQUENCE [LARGE SCALE GENOMIC DNA]</scope>
    <source>
        <strain evidence="6 7">KLBMP1111</strain>
    </source>
</reference>
<evidence type="ECO:0000256" key="2">
    <source>
        <dbReference type="ARBA" id="ARBA00022679"/>
    </source>
</evidence>
<dbReference type="EMBL" id="CP012752">
    <property type="protein sequence ID" value="ALG08001.1"/>
    <property type="molecule type" value="Genomic_DNA"/>
</dbReference>
<dbReference type="InterPro" id="IPR030391">
    <property type="entry name" value="MeTrfase_TrmA_CS"/>
</dbReference>
<evidence type="ECO:0000256" key="3">
    <source>
        <dbReference type="ARBA" id="ARBA00022691"/>
    </source>
</evidence>
<name>A0A0N9HSM2_9PSEU</name>
<dbReference type="Pfam" id="PF01938">
    <property type="entry name" value="TRAM"/>
    <property type="match status" value="1"/>
</dbReference>
<sequence>MTTGEKLNWKGRRLDVEVGVVAHGGHCIARYEGRVLFVRHALPGERVIAEVTEDKGGSYCRADAVEILTASLDRVEPPCPLSGPGACGGCDWQHASGAAQRNLKAAVVAEHLAKATGRDIPVVVEELTGGLLGWRTRVRMAVGHDGMPGFHPHRSHAVIPVGHCPITVPGLVESVAGQDFLKDSELELVRDGRGRINARQLKLTRGPRGRTHWRRTPITGEGEAVEFAAGRHWDMDAYNFWQIHPAAADTLALAVAEWSQASPGSCAWDLYSGVGLFASVLASQVGPGGTVFAVESSPSSSDSHRLLADLPQVTSVGRRVEHALRDDLLDGPEPEVVVLDPPRKGAGHEVVDAIAARRPERVVYVACDPAALGRDVARFRMHNYQLDSVRAFDAFPMTHHVEAVALLTA</sequence>
<evidence type="ECO:0000313" key="7">
    <source>
        <dbReference type="Proteomes" id="UP000063699"/>
    </source>
</evidence>
<dbReference type="InterPro" id="IPR012340">
    <property type="entry name" value="NA-bd_OB-fold"/>
</dbReference>
<dbReference type="PROSITE" id="PS51687">
    <property type="entry name" value="SAM_MT_RNA_M5U"/>
    <property type="match status" value="1"/>
</dbReference>
<dbReference type="PANTHER" id="PTHR11061">
    <property type="entry name" value="RNA M5U METHYLTRANSFERASE"/>
    <property type="match status" value="1"/>
</dbReference>
<feature type="binding site" evidence="4">
    <location>
        <position position="295"/>
    </location>
    <ligand>
        <name>S-adenosyl-L-methionine</name>
        <dbReference type="ChEBI" id="CHEBI:59789"/>
    </ligand>
</feature>
<accession>A0A0N9HSM2</accession>
<dbReference type="Gene3D" id="2.40.50.140">
    <property type="entry name" value="Nucleic acid-binding proteins"/>
    <property type="match status" value="1"/>
</dbReference>
<keyword evidence="7" id="KW-1185">Reference proteome</keyword>
<dbReference type="KEGG" id="kphy:AOZ06_14710"/>
<dbReference type="InterPro" id="IPR010280">
    <property type="entry name" value="U5_MeTrfase_fam"/>
</dbReference>
<evidence type="ECO:0000256" key="1">
    <source>
        <dbReference type="ARBA" id="ARBA00022603"/>
    </source>
</evidence>
<evidence type="ECO:0000256" key="4">
    <source>
        <dbReference type="PROSITE-ProRule" id="PRU01024"/>
    </source>
</evidence>
<keyword evidence="1 4" id="KW-0489">Methyltransferase</keyword>
<dbReference type="Pfam" id="PF05958">
    <property type="entry name" value="tRNA_U5-meth_tr"/>
    <property type="match status" value="1"/>
</dbReference>
<dbReference type="GO" id="GO:0070475">
    <property type="term" value="P:rRNA base methylation"/>
    <property type="evidence" value="ECO:0007669"/>
    <property type="project" value="TreeGrafter"/>
</dbReference>
<dbReference type="STRING" id="860235.AOZ06_14710"/>
<dbReference type="GO" id="GO:0070041">
    <property type="term" value="F:rRNA (uridine-C5-)-methyltransferase activity"/>
    <property type="evidence" value="ECO:0007669"/>
    <property type="project" value="TreeGrafter"/>
</dbReference>
<evidence type="ECO:0000313" key="6">
    <source>
        <dbReference type="EMBL" id="ALG08001.1"/>
    </source>
</evidence>
<dbReference type="SUPFAM" id="SSF53335">
    <property type="entry name" value="S-adenosyl-L-methionine-dependent methyltransferases"/>
    <property type="match status" value="1"/>
</dbReference>
<gene>
    <name evidence="6" type="ORF">AOZ06_14710</name>
</gene>
<dbReference type="Proteomes" id="UP000063699">
    <property type="component" value="Chromosome"/>
</dbReference>
<feature type="active site" description="Nucleophile" evidence="4">
    <location>
        <position position="367"/>
    </location>
</feature>
<feature type="binding site" evidence="4">
    <location>
        <position position="242"/>
    </location>
    <ligand>
        <name>S-adenosyl-L-methionine</name>
        <dbReference type="ChEBI" id="CHEBI:59789"/>
    </ligand>
</feature>
<dbReference type="InterPro" id="IPR002792">
    <property type="entry name" value="TRAM_dom"/>
</dbReference>
<protein>
    <submittedName>
        <fullName evidence="6">RNA methyltransferase</fullName>
    </submittedName>
</protein>